<keyword evidence="6 12" id="KW-0547">Nucleotide-binding</keyword>
<dbReference type="PIRSF" id="PIRSF000149">
    <property type="entry name" value="GAP_DH"/>
    <property type="match status" value="1"/>
</dbReference>
<dbReference type="Pfam" id="PF00044">
    <property type="entry name" value="Gp_dh_N"/>
    <property type="match status" value="1"/>
</dbReference>
<dbReference type="GO" id="GO:0050661">
    <property type="term" value="F:NADP binding"/>
    <property type="evidence" value="ECO:0007669"/>
    <property type="project" value="InterPro"/>
</dbReference>
<evidence type="ECO:0000256" key="8">
    <source>
        <dbReference type="ARBA" id="ARBA00023027"/>
    </source>
</evidence>
<dbReference type="AlphaFoldDB" id="A0A1Z5JBS0"/>
<proteinExistence type="inferred from homology"/>
<accession>A0A1Z5JBS0</accession>
<comment type="pathway">
    <text evidence="2 15">Carbohydrate degradation; glycolysis; pyruvate from D-glyceraldehyde 3-phosphate: step 1/5.</text>
</comment>
<comment type="subcellular location">
    <subcellularLocation>
        <location evidence="1">Cytoplasm</location>
    </subcellularLocation>
</comment>
<organism evidence="17 18">
    <name type="scientific">Fistulifera solaris</name>
    <name type="common">Oleaginous diatom</name>
    <dbReference type="NCBI Taxonomy" id="1519565"/>
    <lineage>
        <taxon>Eukaryota</taxon>
        <taxon>Sar</taxon>
        <taxon>Stramenopiles</taxon>
        <taxon>Ochrophyta</taxon>
        <taxon>Bacillariophyta</taxon>
        <taxon>Bacillariophyceae</taxon>
        <taxon>Bacillariophycidae</taxon>
        <taxon>Naviculales</taxon>
        <taxon>Naviculaceae</taxon>
        <taxon>Fistulifera</taxon>
    </lineage>
</organism>
<dbReference type="CDD" id="cd05214">
    <property type="entry name" value="GAPDH_I_N"/>
    <property type="match status" value="1"/>
</dbReference>
<feature type="binding site" evidence="11">
    <location>
        <begin position="149"/>
        <end position="151"/>
    </location>
    <ligand>
        <name>D-glyceraldehyde 3-phosphate</name>
        <dbReference type="ChEBI" id="CHEBI:59776"/>
    </ligand>
</feature>
<comment type="subunit">
    <text evidence="4 15">Homotetramer.</text>
</comment>
<dbReference type="CDD" id="cd18126">
    <property type="entry name" value="GAPDH_I_C"/>
    <property type="match status" value="1"/>
</dbReference>
<evidence type="ECO:0000256" key="7">
    <source>
        <dbReference type="ARBA" id="ARBA00023002"/>
    </source>
</evidence>
<dbReference type="InterPro" id="IPR020830">
    <property type="entry name" value="GlycerAld_3-P_DH_AS"/>
</dbReference>
<feature type="site" description="Activates thiol group during catalysis" evidence="13">
    <location>
        <position position="177"/>
    </location>
</feature>
<feature type="active site" description="Nucleophile" evidence="10">
    <location>
        <position position="150"/>
    </location>
</feature>
<dbReference type="Gene3D" id="3.40.50.720">
    <property type="entry name" value="NAD(P)-binding Rossmann-like Domain"/>
    <property type="match status" value="1"/>
</dbReference>
<evidence type="ECO:0000256" key="1">
    <source>
        <dbReference type="ARBA" id="ARBA00004496"/>
    </source>
</evidence>
<dbReference type="OrthoDB" id="1152826at2759"/>
<keyword evidence="9 15" id="KW-0324">Glycolysis</keyword>
<evidence type="ECO:0000256" key="11">
    <source>
        <dbReference type="PIRSR" id="PIRSR000149-2"/>
    </source>
</evidence>
<evidence type="ECO:0000256" key="3">
    <source>
        <dbReference type="ARBA" id="ARBA00007406"/>
    </source>
</evidence>
<dbReference type="InterPro" id="IPR036291">
    <property type="entry name" value="NAD(P)-bd_dom_sf"/>
</dbReference>
<protein>
    <recommendedName>
        <fullName evidence="15">Glyceraldehyde-3-phosphate dehydrogenase</fullName>
        <ecNumber evidence="15">1.2.1.12</ecNumber>
    </recommendedName>
</protein>
<dbReference type="GO" id="GO:0005829">
    <property type="term" value="C:cytosol"/>
    <property type="evidence" value="ECO:0007669"/>
    <property type="project" value="TreeGrafter"/>
</dbReference>
<dbReference type="NCBIfam" id="TIGR01534">
    <property type="entry name" value="GAPDH-I"/>
    <property type="match status" value="1"/>
</dbReference>
<dbReference type="PRINTS" id="PR00078">
    <property type="entry name" value="G3PDHDRGNASE"/>
</dbReference>
<dbReference type="EMBL" id="BDSP01000039">
    <property type="protein sequence ID" value="GAX11258.1"/>
    <property type="molecule type" value="Genomic_DNA"/>
</dbReference>
<evidence type="ECO:0000313" key="17">
    <source>
        <dbReference type="EMBL" id="GAX11258.1"/>
    </source>
</evidence>
<reference evidence="17 18" key="1">
    <citation type="journal article" date="2015" name="Plant Cell">
        <title>Oil accumulation by the oleaginous diatom Fistulifera solaris as revealed by the genome and transcriptome.</title>
        <authorList>
            <person name="Tanaka T."/>
            <person name="Maeda Y."/>
            <person name="Veluchamy A."/>
            <person name="Tanaka M."/>
            <person name="Abida H."/>
            <person name="Marechal E."/>
            <person name="Bowler C."/>
            <person name="Muto M."/>
            <person name="Sunaga Y."/>
            <person name="Tanaka M."/>
            <person name="Yoshino T."/>
            <person name="Taniguchi T."/>
            <person name="Fukuda Y."/>
            <person name="Nemoto M."/>
            <person name="Matsumoto M."/>
            <person name="Wong P.S."/>
            <person name="Aburatani S."/>
            <person name="Fujibuchi W."/>
        </authorList>
    </citation>
    <scope>NUCLEOTIDE SEQUENCE [LARGE SCALE GENOMIC DNA]</scope>
    <source>
        <strain evidence="17 18">JPCC DA0580</strain>
    </source>
</reference>
<evidence type="ECO:0000256" key="12">
    <source>
        <dbReference type="PIRSR" id="PIRSR000149-3"/>
    </source>
</evidence>
<dbReference type="GO" id="GO:0004365">
    <property type="term" value="F:glyceraldehyde-3-phosphate dehydrogenase (NAD+) (phosphorylating) activity"/>
    <property type="evidence" value="ECO:0007669"/>
    <property type="project" value="UniProtKB-UniRule"/>
</dbReference>
<dbReference type="GO" id="GO:0006096">
    <property type="term" value="P:glycolytic process"/>
    <property type="evidence" value="ECO:0007669"/>
    <property type="project" value="UniProtKB-UniPathway"/>
</dbReference>
<dbReference type="SUPFAM" id="SSF55347">
    <property type="entry name" value="Glyceraldehyde-3-phosphate dehydrogenase-like, C-terminal domain"/>
    <property type="match status" value="1"/>
</dbReference>
<feature type="binding site" evidence="11">
    <location>
        <position position="180"/>
    </location>
    <ligand>
        <name>D-glyceraldehyde 3-phosphate</name>
        <dbReference type="ChEBI" id="CHEBI:59776"/>
    </ligand>
</feature>
<dbReference type="UniPathway" id="UPA00109">
    <property type="reaction ID" value="UER00184"/>
</dbReference>
<evidence type="ECO:0000259" key="16">
    <source>
        <dbReference type="SMART" id="SM00846"/>
    </source>
</evidence>
<keyword evidence="5" id="KW-0963">Cytoplasm</keyword>
<keyword evidence="8 12" id="KW-0520">NAD</keyword>
<feature type="binding site" evidence="12">
    <location>
        <position position="79"/>
    </location>
    <ligand>
        <name>NAD(+)</name>
        <dbReference type="ChEBI" id="CHEBI:57540"/>
    </ligand>
</feature>
<comment type="caution">
    <text evidence="17">The sequence shown here is derived from an EMBL/GenBank/DDBJ whole genome shotgun (WGS) entry which is preliminary data.</text>
</comment>
<feature type="domain" description="Glyceraldehyde 3-phosphate dehydrogenase NAD(P) binding" evidence="16">
    <location>
        <begin position="3"/>
        <end position="150"/>
    </location>
</feature>
<dbReference type="GO" id="GO:0051287">
    <property type="term" value="F:NAD binding"/>
    <property type="evidence" value="ECO:0007669"/>
    <property type="project" value="UniProtKB-UniRule"/>
</dbReference>
<dbReference type="PANTHER" id="PTHR10836:SF76">
    <property type="entry name" value="GLYCERALDEHYDE-3-PHOSPHATE DEHYDROGENASE-RELATED"/>
    <property type="match status" value="1"/>
</dbReference>
<dbReference type="SMART" id="SM00846">
    <property type="entry name" value="Gp_dh_N"/>
    <property type="match status" value="1"/>
</dbReference>
<dbReference type="InParanoid" id="A0A1Z5JBS0"/>
<evidence type="ECO:0000256" key="4">
    <source>
        <dbReference type="ARBA" id="ARBA00011881"/>
    </source>
</evidence>
<name>A0A1Z5JBS0_FISSO</name>
<dbReference type="InterPro" id="IPR020829">
    <property type="entry name" value="GlycerAld_3-P_DH_cat"/>
</dbReference>
<evidence type="ECO:0000256" key="10">
    <source>
        <dbReference type="PIRSR" id="PIRSR000149-1"/>
    </source>
</evidence>
<evidence type="ECO:0000256" key="14">
    <source>
        <dbReference type="RuleBase" id="RU000397"/>
    </source>
</evidence>
<dbReference type="FunFam" id="3.40.50.720:FF:000266">
    <property type="entry name" value="Glyceraldehyde-3-phosphate dehydrogenase"/>
    <property type="match status" value="1"/>
</dbReference>
<comment type="similarity">
    <text evidence="3 14">Belongs to the glyceraldehyde-3-phosphate dehydrogenase family.</text>
</comment>
<comment type="catalytic activity">
    <reaction evidence="15">
        <text>D-glyceraldehyde 3-phosphate + phosphate + NAD(+) = (2R)-3-phospho-glyceroyl phosphate + NADH + H(+)</text>
        <dbReference type="Rhea" id="RHEA:10300"/>
        <dbReference type="ChEBI" id="CHEBI:15378"/>
        <dbReference type="ChEBI" id="CHEBI:43474"/>
        <dbReference type="ChEBI" id="CHEBI:57540"/>
        <dbReference type="ChEBI" id="CHEBI:57604"/>
        <dbReference type="ChEBI" id="CHEBI:57945"/>
        <dbReference type="ChEBI" id="CHEBI:59776"/>
        <dbReference type="EC" id="1.2.1.12"/>
    </reaction>
</comment>
<dbReference type="FunCoup" id="A0A1Z5JBS0">
    <property type="interactions" value="147"/>
</dbReference>
<dbReference type="InterPro" id="IPR020831">
    <property type="entry name" value="GlycerAld/Erythrose_P_DH"/>
</dbReference>
<feature type="binding site" evidence="11">
    <location>
        <begin position="211"/>
        <end position="212"/>
    </location>
    <ligand>
        <name>D-glyceraldehyde 3-phosphate</name>
        <dbReference type="ChEBI" id="CHEBI:59776"/>
    </ligand>
</feature>
<dbReference type="InterPro" id="IPR006424">
    <property type="entry name" value="Glyceraldehyde-3-P_DH_1"/>
</dbReference>
<gene>
    <name evidence="17" type="ORF">FisN_7Lh354</name>
</gene>
<evidence type="ECO:0000256" key="13">
    <source>
        <dbReference type="PIRSR" id="PIRSR000149-4"/>
    </source>
</evidence>
<dbReference type="PROSITE" id="PS00071">
    <property type="entry name" value="GAPDH"/>
    <property type="match status" value="1"/>
</dbReference>
<sequence>MTISIGVNGFGRIGRLVTRAALEHPEANVVMVNDPFLTLEYAAYQLKYDSVHGVLSQDVSFEDGYLIVGDKKIRFVSERNPADIPWGEAGVTVVCESTGVFTSTEKAQAHLTGGAQKVIISAPSEDAPMFVMGVNHTEYAGQTVYSNASCTTNCLAPIAKVLNDEFGIVEGLMTTVHAATANQLTVDGPAKGGKDWRAGRCALNNCIPASTGAAKAVGKVIPELNGKLTGMAIRVPTPDVSMVDLTVRLEKPASAAALKAALKNASEGSLKGILGYTDLPVVSQDFVHDPRSSIVDADACIALNDHFHKVISWYDNEWGYSNRLLDLAVYTASK</sequence>
<dbReference type="EC" id="1.2.1.12" evidence="15"/>
<feature type="binding site" evidence="12">
    <location>
        <position position="121"/>
    </location>
    <ligand>
        <name>NAD(+)</name>
        <dbReference type="ChEBI" id="CHEBI:57540"/>
    </ligand>
</feature>
<evidence type="ECO:0000256" key="5">
    <source>
        <dbReference type="ARBA" id="ARBA00022490"/>
    </source>
</evidence>
<evidence type="ECO:0000256" key="2">
    <source>
        <dbReference type="ARBA" id="ARBA00004869"/>
    </source>
</evidence>
<feature type="binding site" evidence="12">
    <location>
        <begin position="12"/>
        <end position="13"/>
    </location>
    <ligand>
        <name>NAD(+)</name>
        <dbReference type="ChEBI" id="CHEBI:57540"/>
    </ligand>
</feature>
<dbReference type="FunFam" id="3.30.360.10:FF:000010">
    <property type="entry name" value="Glyceraldehyde-3-phosphate dehydrogenase"/>
    <property type="match status" value="1"/>
</dbReference>
<dbReference type="InterPro" id="IPR020828">
    <property type="entry name" value="GlycerAld_3-P_DH_NAD(P)-bd"/>
</dbReference>
<feature type="binding site" evidence="12">
    <location>
        <position position="316"/>
    </location>
    <ligand>
        <name>NAD(+)</name>
        <dbReference type="ChEBI" id="CHEBI:57540"/>
    </ligand>
</feature>
<dbReference type="Gene3D" id="3.30.360.10">
    <property type="entry name" value="Dihydrodipicolinate Reductase, domain 2"/>
    <property type="match status" value="1"/>
</dbReference>
<dbReference type="GO" id="GO:0006006">
    <property type="term" value="P:glucose metabolic process"/>
    <property type="evidence" value="ECO:0007669"/>
    <property type="project" value="InterPro"/>
</dbReference>
<keyword evidence="7 15" id="KW-0560">Oxidoreductase</keyword>
<dbReference type="Pfam" id="PF02800">
    <property type="entry name" value="Gp_dh_C"/>
    <property type="match status" value="1"/>
</dbReference>
<keyword evidence="18" id="KW-1185">Reference proteome</keyword>
<feature type="binding site" evidence="11">
    <location>
        <position position="234"/>
    </location>
    <ligand>
        <name>D-glyceraldehyde 3-phosphate</name>
        <dbReference type="ChEBI" id="CHEBI:59776"/>
    </ligand>
</feature>
<evidence type="ECO:0000256" key="15">
    <source>
        <dbReference type="RuleBase" id="RU361160"/>
    </source>
</evidence>
<dbReference type="SMR" id="A0A1Z5JBS0"/>
<dbReference type="PANTHER" id="PTHR10836">
    <property type="entry name" value="GLYCERALDEHYDE 3-PHOSPHATE DEHYDROGENASE"/>
    <property type="match status" value="1"/>
</dbReference>
<evidence type="ECO:0000256" key="9">
    <source>
        <dbReference type="ARBA" id="ARBA00023152"/>
    </source>
</evidence>
<feature type="binding site" evidence="12">
    <location>
        <position position="34"/>
    </location>
    <ligand>
        <name>NAD(+)</name>
        <dbReference type="ChEBI" id="CHEBI:57540"/>
    </ligand>
</feature>
<dbReference type="SUPFAM" id="SSF51735">
    <property type="entry name" value="NAD(P)-binding Rossmann-fold domains"/>
    <property type="match status" value="1"/>
</dbReference>
<dbReference type="Proteomes" id="UP000198406">
    <property type="component" value="Unassembled WGS sequence"/>
</dbReference>
<evidence type="ECO:0000256" key="6">
    <source>
        <dbReference type="ARBA" id="ARBA00022741"/>
    </source>
</evidence>
<evidence type="ECO:0000313" key="18">
    <source>
        <dbReference type="Proteomes" id="UP000198406"/>
    </source>
</evidence>